<dbReference type="AlphaFoldDB" id="A0A843X888"/>
<evidence type="ECO:0000313" key="2">
    <source>
        <dbReference type="Proteomes" id="UP000652761"/>
    </source>
</evidence>
<comment type="caution">
    <text evidence="1">The sequence shown here is derived from an EMBL/GenBank/DDBJ whole genome shotgun (WGS) entry which is preliminary data.</text>
</comment>
<accession>A0A843X888</accession>
<dbReference type="EMBL" id="NMUH01006563">
    <property type="protein sequence ID" value="MQM15540.1"/>
    <property type="molecule type" value="Genomic_DNA"/>
</dbReference>
<proteinExistence type="predicted"/>
<keyword evidence="2" id="KW-1185">Reference proteome</keyword>
<gene>
    <name evidence="1" type="ORF">Taro_048486</name>
</gene>
<protein>
    <submittedName>
        <fullName evidence="1">Uncharacterized protein</fullName>
    </submittedName>
</protein>
<reference evidence="1" key="1">
    <citation type="submission" date="2017-07" db="EMBL/GenBank/DDBJ databases">
        <title>Taro Niue Genome Assembly and Annotation.</title>
        <authorList>
            <person name="Atibalentja N."/>
            <person name="Keating K."/>
            <person name="Fields C.J."/>
        </authorList>
    </citation>
    <scope>NUCLEOTIDE SEQUENCE</scope>
    <source>
        <strain evidence="1">Niue_2</strain>
        <tissue evidence="1">Leaf</tissue>
    </source>
</reference>
<name>A0A843X888_COLES</name>
<dbReference type="Proteomes" id="UP000652761">
    <property type="component" value="Unassembled WGS sequence"/>
</dbReference>
<evidence type="ECO:0000313" key="1">
    <source>
        <dbReference type="EMBL" id="MQM15540.1"/>
    </source>
</evidence>
<organism evidence="1 2">
    <name type="scientific">Colocasia esculenta</name>
    <name type="common">Wild taro</name>
    <name type="synonym">Arum esculentum</name>
    <dbReference type="NCBI Taxonomy" id="4460"/>
    <lineage>
        <taxon>Eukaryota</taxon>
        <taxon>Viridiplantae</taxon>
        <taxon>Streptophyta</taxon>
        <taxon>Embryophyta</taxon>
        <taxon>Tracheophyta</taxon>
        <taxon>Spermatophyta</taxon>
        <taxon>Magnoliopsida</taxon>
        <taxon>Liliopsida</taxon>
        <taxon>Araceae</taxon>
        <taxon>Aroideae</taxon>
        <taxon>Colocasieae</taxon>
        <taxon>Colocasia</taxon>
    </lineage>
</organism>
<sequence length="390" mass="42294">MFPSVPRCPSLHGGYIPAVPSFRGRRWSGLGQTRASGGSRFGVLSVPWSRSWVPARDGTGVCGSLTWWRVHGPGWFCLWALDLVEGLVARELGVGWVAKAAVAPCVVNSSESECCELLYPSELRVVFCKSSGCTASLQELCAFCRWVTAVACRVHGERGRSGCYLWNRWKVSLPCWLPLCCWGVCCHCCVFGLVCLCAVVHCARDAELSRCFVCRVAPLVGRCDTCLWLLSAWRWLIVNSSEVLLEFLSVGSGGSEDCFVLISAVVVLPQSLRCAVGLAACLVVRFQVFSAVLADFECPRGSSGLLCSCARRALADGGLVSVMVLGGLCFLWKRQSRVVVSPLACGRDSCVSFLCFSSVARGGGAPLWCCVAGVRIVATFWWSHLPWSCF</sequence>